<feature type="region of interest" description="Disordered" evidence="1">
    <location>
        <begin position="413"/>
        <end position="542"/>
    </location>
</feature>
<dbReference type="AlphaFoldDB" id="A0AA38RQQ1"/>
<keyword evidence="2" id="KW-0732">Signal</keyword>
<comment type="caution">
    <text evidence="4">The sequence shown here is derived from an EMBL/GenBank/DDBJ whole genome shotgun (WGS) entry which is preliminary data.</text>
</comment>
<feature type="region of interest" description="Disordered" evidence="1">
    <location>
        <begin position="165"/>
        <end position="187"/>
    </location>
</feature>
<evidence type="ECO:0000256" key="1">
    <source>
        <dbReference type="SAM" id="MobiDB-lite"/>
    </source>
</evidence>
<dbReference type="CDD" id="cd04813">
    <property type="entry name" value="PA_1"/>
    <property type="match status" value="1"/>
</dbReference>
<dbReference type="SUPFAM" id="SSF52025">
    <property type="entry name" value="PA domain"/>
    <property type="match status" value="1"/>
</dbReference>
<feature type="region of interest" description="Disordered" evidence="1">
    <location>
        <begin position="346"/>
        <end position="365"/>
    </location>
</feature>
<dbReference type="Proteomes" id="UP001174694">
    <property type="component" value="Unassembled WGS sequence"/>
</dbReference>
<feature type="region of interest" description="Disordered" evidence="1">
    <location>
        <begin position="314"/>
        <end position="333"/>
    </location>
</feature>
<sequence length="598" mass="63240">MRPPRIAILVLFFAASLFLFCRSISSIRNSGHVVTPATPQKSSFRSFFSFTAPFTLFPPNAIITLTDDNSTFLPARPAAFGPPLPAKGLSGQLWIGSGFADENLPDGEGEGELGCSDVPGYDDNTAALALKGATKGLNTKTKAAIAAGKEKNTKRDHLLGGPAVDRAAAASDSQPKQKTGQVDDGTDDYLHQDLAAKKSDPDTETSGTSHADIQSIQEAAEITGKVVLLSRGGCGFLEKVKWAQRRGAIALIVGDNQKGGPLIQMFARGDTSNVTIPAIFTSRTTAHLLSSLMQPGSFIEDTLDENGNPALKVQQSDKARKGKKGSQQATATASIATPKATLVSKAGRSQVTKKSATGAKDLDSAEGRHGSWFSRLFTFGKHSGSKSDRSRPPSSGRLDWVLVDDWNDEKDKQIRNGLEKATTSQNREDRSLSGTDQALGDNFQIGVQDWRDPDLVDPPSKQADRDGTGSTDTEGASSEGKSGGVTDVSAKKETNGPKGGSITPGSAAGGLISKIFGDDDEADFTETAPQPDPTSTPLVQEAGWPDGMHEGLWVTITPAGGGPFWDTMLVLLISPVFTLTVVVHNPMVDNAKTYLPYL</sequence>
<proteinExistence type="predicted"/>
<dbReference type="InterPro" id="IPR003137">
    <property type="entry name" value="PA_domain"/>
</dbReference>
<gene>
    <name evidence="4" type="ORF">NKR23_g1585</name>
</gene>
<dbReference type="InterPro" id="IPR046450">
    <property type="entry name" value="PA_dom_sf"/>
</dbReference>
<feature type="compositionally biased region" description="Polar residues" evidence="1">
    <location>
        <begin position="171"/>
        <end position="180"/>
    </location>
</feature>
<organism evidence="4 5">
    <name type="scientific">Pleurostoma richardsiae</name>
    <dbReference type="NCBI Taxonomy" id="41990"/>
    <lineage>
        <taxon>Eukaryota</taxon>
        <taxon>Fungi</taxon>
        <taxon>Dikarya</taxon>
        <taxon>Ascomycota</taxon>
        <taxon>Pezizomycotina</taxon>
        <taxon>Sordariomycetes</taxon>
        <taxon>Sordariomycetidae</taxon>
        <taxon>Calosphaeriales</taxon>
        <taxon>Pleurostomataceae</taxon>
        <taxon>Pleurostoma</taxon>
    </lineage>
</organism>
<feature type="compositionally biased region" description="Polar residues" evidence="1">
    <location>
        <begin position="468"/>
        <end position="480"/>
    </location>
</feature>
<protein>
    <submittedName>
        <fullName evidence="4">ER degradation-enhancing alpha-mannosidase-like protein 3</fullName>
    </submittedName>
</protein>
<keyword evidence="5" id="KW-1185">Reference proteome</keyword>
<feature type="chain" id="PRO_5041391626" evidence="2">
    <location>
        <begin position="24"/>
        <end position="598"/>
    </location>
</feature>
<dbReference type="Pfam" id="PF02225">
    <property type="entry name" value="PA"/>
    <property type="match status" value="1"/>
</dbReference>
<name>A0AA38RQQ1_9PEZI</name>
<dbReference type="EMBL" id="JANBVO010000003">
    <property type="protein sequence ID" value="KAJ9155539.1"/>
    <property type="molecule type" value="Genomic_DNA"/>
</dbReference>
<dbReference type="Gene3D" id="3.50.30.30">
    <property type="match status" value="1"/>
</dbReference>
<feature type="signal peptide" evidence="2">
    <location>
        <begin position="1"/>
        <end position="23"/>
    </location>
</feature>
<evidence type="ECO:0000259" key="3">
    <source>
        <dbReference type="Pfam" id="PF02225"/>
    </source>
</evidence>
<feature type="domain" description="PA" evidence="3">
    <location>
        <begin position="216"/>
        <end position="288"/>
    </location>
</feature>
<evidence type="ECO:0000313" key="5">
    <source>
        <dbReference type="Proteomes" id="UP001174694"/>
    </source>
</evidence>
<evidence type="ECO:0000256" key="2">
    <source>
        <dbReference type="SAM" id="SignalP"/>
    </source>
</evidence>
<accession>A0AA38RQQ1</accession>
<evidence type="ECO:0000313" key="4">
    <source>
        <dbReference type="EMBL" id="KAJ9155539.1"/>
    </source>
</evidence>
<reference evidence="4" key="1">
    <citation type="submission" date="2022-07" db="EMBL/GenBank/DDBJ databases">
        <title>Fungi with potential for degradation of polypropylene.</title>
        <authorList>
            <person name="Gostincar C."/>
        </authorList>
    </citation>
    <scope>NUCLEOTIDE SEQUENCE</scope>
    <source>
        <strain evidence="4">EXF-13308</strain>
    </source>
</reference>